<comment type="caution">
    <text evidence="2">The sequence shown here is derived from an EMBL/GenBank/DDBJ whole genome shotgun (WGS) entry which is preliminary data.</text>
</comment>
<proteinExistence type="predicted"/>
<dbReference type="Pfam" id="PF13430">
    <property type="entry name" value="DUF4112"/>
    <property type="match status" value="1"/>
</dbReference>
<reference evidence="2 3" key="1">
    <citation type="submission" date="2018-05" db="EMBL/GenBank/DDBJ databases">
        <title>The draft genome of strain NS-104.</title>
        <authorList>
            <person name="Hang P."/>
            <person name="Jiang J."/>
        </authorList>
    </citation>
    <scope>NUCLEOTIDE SEQUENCE [LARGE SCALE GENOMIC DNA]</scope>
    <source>
        <strain evidence="2 3">NS-104</strain>
    </source>
</reference>
<dbReference type="RefSeq" id="WP_109460443.1">
    <property type="nucleotide sequence ID" value="NZ_QFBC01000012.1"/>
</dbReference>
<evidence type="ECO:0000313" key="2">
    <source>
        <dbReference type="EMBL" id="PWE54036.1"/>
    </source>
</evidence>
<name>A0A2U2DL60_9HYPH</name>
<dbReference type="PANTHER" id="PTHR35519">
    <property type="entry name" value="MEMBRANE PROTEINS"/>
    <property type="match status" value="1"/>
</dbReference>
<feature type="transmembrane region" description="Helical" evidence="1">
    <location>
        <begin position="72"/>
        <end position="92"/>
    </location>
</feature>
<dbReference type="Proteomes" id="UP000245252">
    <property type="component" value="Unassembled WGS sequence"/>
</dbReference>
<dbReference type="PANTHER" id="PTHR35519:SF2">
    <property type="entry name" value="PH DOMAIN PROTEIN"/>
    <property type="match status" value="1"/>
</dbReference>
<dbReference type="InterPro" id="IPR025187">
    <property type="entry name" value="DUF4112"/>
</dbReference>
<accession>A0A2U2DL60</accession>
<keyword evidence="3" id="KW-1185">Reference proteome</keyword>
<organism evidence="2 3">
    <name type="scientific">Metarhizobium album</name>
    <dbReference type="NCBI Taxonomy" id="2182425"/>
    <lineage>
        <taxon>Bacteria</taxon>
        <taxon>Pseudomonadati</taxon>
        <taxon>Pseudomonadota</taxon>
        <taxon>Alphaproteobacteria</taxon>
        <taxon>Hyphomicrobiales</taxon>
        <taxon>Rhizobiaceae</taxon>
        <taxon>Metarhizobium</taxon>
    </lineage>
</organism>
<keyword evidence="1" id="KW-0472">Membrane</keyword>
<dbReference type="AlphaFoldDB" id="A0A2U2DL60"/>
<keyword evidence="1" id="KW-0812">Transmembrane</keyword>
<feature type="transmembrane region" description="Helical" evidence="1">
    <location>
        <begin position="39"/>
        <end position="60"/>
    </location>
</feature>
<dbReference type="OrthoDB" id="513552at2"/>
<protein>
    <submittedName>
        <fullName evidence="2">DUF4112 domain-containing protein</fullName>
    </submittedName>
</protein>
<evidence type="ECO:0000256" key="1">
    <source>
        <dbReference type="SAM" id="Phobius"/>
    </source>
</evidence>
<evidence type="ECO:0000313" key="3">
    <source>
        <dbReference type="Proteomes" id="UP000245252"/>
    </source>
</evidence>
<sequence>MNRSHEQITRLRRMRGLARLMDTAFRIPGTRISFGADSIVGLLPGFGDLAGAAVSLFIVMEAKKLGLPKQKLLQMLVNIGFDAAVGSVPLIGDVFDVYFKSNRRNVDLVLDHFDLTHADLDRSRR</sequence>
<gene>
    <name evidence="2" type="ORF">DEM27_22230</name>
</gene>
<dbReference type="EMBL" id="QFBC01000012">
    <property type="protein sequence ID" value="PWE54036.1"/>
    <property type="molecule type" value="Genomic_DNA"/>
</dbReference>
<keyword evidence="1" id="KW-1133">Transmembrane helix</keyword>